<name>A0A0E0A8J0_9ORYZ</name>
<dbReference type="Proteomes" id="UP000026961">
    <property type="component" value="Chromosome 6"/>
</dbReference>
<evidence type="ECO:0000256" key="9">
    <source>
        <dbReference type="SAM" id="MobiDB-lite"/>
    </source>
</evidence>
<keyword evidence="4 8" id="KW-0653">Protein transport</keyword>
<dbReference type="Pfam" id="PF04178">
    <property type="entry name" value="Got1"/>
    <property type="match status" value="1"/>
</dbReference>
<dbReference type="GO" id="GO:0015031">
    <property type="term" value="P:protein transport"/>
    <property type="evidence" value="ECO:0007669"/>
    <property type="project" value="UniProtKB-KW"/>
</dbReference>
<dbReference type="AlphaFoldDB" id="A0A0E0A8J0"/>
<feature type="transmembrane region" description="Helical" evidence="8">
    <location>
        <begin position="159"/>
        <end position="175"/>
    </location>
</feature>
<dbReference type="GO" id="GO:0012505">
    <property type="term" value="C:endomembrane system"/>
    <property type="evidence" value="ECO:0007669"/>
    <property type="project" value="UniProtKB-ARBA"/>
</dbReference>
<sequence length="230" mass="24321">MHKTAQAWFTGGPAAPAASAGESQPSLLADWNSYAASRPDASSSSPLPFDIEAAVRSANDTVSGTFSVVTKGVRELPGSFQSATSSFPSGKALMYFGLFLATGIFFVFIAFALFLPVMVIMPQKFAICFTLGCGLIIASIFALKGPASQFAHMTSMERLPFTGALIGCMVGTIYVSMFLHSYFLSVIFSVLQGMVLSLAYYTISYFPGGSSGLKFISSSLLSSVTSCFGR</sequence>
<dbReference type="PANTHER" id="PTHR23137">
    <property type="entry name" value="VESICLE TRANSPORT PROTEIN-RELATED"/>
    <property type="match status" value="1"/>
</dbReference>
<comment type="similarity">
    <text evidence="7 8">Belongs to the SFT2 family.</text>
</comment>
<proteinExistence type="inferred from homology"/>
<dbReference type="GO" id="GO:0005737">
    <property type="term" value="C:cytoplasm"/>
    <property type="evidence" value="ECO:0007669"/>
    <property type="project" value="UniProtKB-ARBA"/>
</dbReference>
<dbReference type="Gramene" id="OGLUM06G12780.1">
    <property type="protein sequence ID" value="OGLUM06G12780.1"/>
    <property type="gene ID" value="OGLUM06G12780"/>
</dbReference>
<feature type="transmembrane region" description="Helical" evidence="8">
    <location>
        <begin position="182"/>
        <end position="203"/>
    </location>
</feature>
<dbReference type="GO" id="GO:0016192">
    <property type="term" value="P:vesicle-mediated transport"/>
    <property type="evidence" value="ECO:0007669"/>
    <property type="project" value="InterPro"/>
</dbReference>
<feature type="compositionally biased region" description="Low complexity" evidence="9">
    <location>
        <begin position="11"/>
        <end position="21"/>
    </location>
</feature>
<evidence type="ECO:0000256" key="5">
    <source>
        <dbReference type="ARBA" id="ARBA00022989"/>
    </source>
</evidence>
<evidence type="ECO:0000256" key="8">
    <source>
        <dbReference type="RuleBase" id="RU363111"/>
    </source>
</evidence>
<comment type="subcellular location">
    <subcellularLocation>
        <location evidence="1 8">Membrane</location>
        <topology evidence="1 8">Multi-pass membrane protein</topology>
    </subcellularLocation>
</comment>
<protein>
    <recommendedName>
        <fullName evidence="8">Vesicle transport protein</fullName>
    </recommendedName>
</protein>
<keyword evidence="3 8" id="KW-0812">Transmembrane</keyword>
<organism evidence="10">
    <name type="scientific">Oryza glumipatula</name>
    <dbReference type="NCBI Taxonomy" id="40148"/>
    <lineage>
        <taxon>Eukaryota</taxon>
        <taxon>Viridiplantae</taxon>
        <taxon>Streptophyta</taxon>
        <taxon>Embryophyta</taxon>
        <taxon>Tracheophyta</taxon>
        <taxon>Spermatophyta</taxon>
        <taxon>Magnoliopsida</taxon>
        <taxon>Liliopsida</taxon>
        <taxon>Poales</taxon>
        <taxon>Poaceae</taxon>
        <taxon>BOP clade</taxon>
        <taxon>Oryzoideae</taxon>
        <taxon>Oryzeae</taxon>
        <taxon>Oryzinae</taxon>
        <taxon>Oryza</taxon>
    </lineage>
</organism>
<feature type="transmembrane region" description="Helical" evidence="8">
    <location>
        <begin position="127"/>
        <end position="147"/>
    </location>
</feature>
<feature type="region of interest" description="Disordered" evidence="9">
    <location>
        <begin position="1"/>
        <end position="21"/>
    </location>
</feature>
<dbReference type="PANTHER" id="PTHR23137:SF41">
    <property type="entry name" value="VESICLE TRANSPORT PROTEIN"/>
    <property type="match status" value="1"/>
</dbReference>
<dbReference type="HOGENOM" id="CLU_086833_0_0_1"/>
<evidence type="ECO:0000256" key="3">
    <source>
        <dbReference type="ARBA" id="ARBA00022692"/>
    </source>
</evidence>
<evidence type="ECO:0000256" key="2">
    <source>
        <dbReference type="ARBA" id="ARBA00022448"/>
    </source>
</evidence>
<dbReference type="GO" id="GO:0016020">
    <property type="term" value="C:membrane"/>
    <property type="evidence" value="ECO:0007669"/>
    <property type="project" value="UniProtKB-SubCell"/>
</dbReference>
<keyword evidence="11" id="KW-1185">Reference proteome</keyword>
<dbReference type="InterPro" id="IPR011691">
    <property type="entry name" value="Vesicle_transpt_SFT2"/>
</dbReference>
<comment type="function">
    <text evidence="8">May be involved in fusion of retrograde transport vesicles derived from an endocytic compartment with the Golgi complex.</text>
</comment>
<evidence type="ECO:0000313" key="11">
    <source>
        <dbReference type="Proteomes" id="UP000026961"/>
    </source>
</evidence>
<feature type="transmembrane region" description="Helical" evidence="8">
    <location>
        <begin position="92"/>
        <end position="115"/>
    </location>
</feature>
<evidence type="ECO:0000256" key="6">
    <source>
        <dbReference type="ARBA" id="ARBA00023136"/>
    </source>
</evidence>
<dbReference type="eggNOG" id="KOG2887">
    <property type="taxonomic scope" value="Eukaryota"/>
</dbReference>
<keyword evidence="2 8" id="KW-0813">Transport</keyword>
<evidence type="ECO:0000256" key="4">
    <source>
        <dbReference type="ARBA" id="ARBA00022927"/>
    </source>
</evidence>
<evidence type="ECO:0000256" key="7">
    <source>
        <dbReference type="ARBA" id="ARBA00025800"/>
    </source>
</evidence>
<evidence type="ECO:0000313" key="10">
    <source>
        <dbReference type="EnsemblPlants" id="OGLUM06G12780.1"/>
    </source>
</evidence>
<dbReference type="STRING" id="40148.A0A0E0A8J0"/>
<keyword evidence="5 8" id="KW-1133">Transmembrane helix</keyword>
<dbReference type="InterPro" id="IPR007305">
    <property type="entry name" value="Vesicle_transpt_Got1/SFT2"/>
</dbReference>
<reference evidence="10" key="1">
    <citation type="submission" date="2015-04" db="UniProtKB">
        <authorList>
            <consortium name="EnsemblPlants"/>
        </authorList>
    </citation>
    <scope>IDENTIFICATION</scope>
</reference>
<dbReference type="EnsemblPlants" id="OGLUM06G12780.1">
    <property type="protein sequence ID" value="OGLUM06G12780.1"/>
    <property type="gene ID" value="OGLUM06G12780"/>
</dbReference>
<reference evidence="10" key="2">
    <citation type="submission" date="2018-05" db="EMBL/GenBank/DDBJ databases">
        <title>OgluRS3 (Oryza glumaepatula Reference Sequence Version 3).</title>
        <authorList>
            <person name="Zhang J."/>
            <person name="Kudrna D."/>
            <person name="Lee S."/>
            <person name="Talag J."/>
            <person name="Welchert J."/>
            <person name="Wing R.A."/>
        </authorList>
    </citation>
    <scope>NUCLEOTIDE SEQUENCE [LARGE SCALE GENOMIC DNA]</scope>
</reference>
<evidence type="ECO:0000256" key="1">
    <source>
        <dbReference type="ARBA" id="ARBA00004141"/>
    </source>
</evidence>
<accession>A0A0E0A8J0</accession>
<keyword evidence="6 8" id="KW-0472">Membrane</keyword>